<comment type="subcellular location">
    <subcellularLocation>
        <location evidence="1">Membrane</location>
    </subcellularLocation>
</comment>
<keyword evidence="4 7" id="KW-0418">Kinase</keyword>
<accession>A0ABV2M1H3</accession>
<dbReference type="Pfam" id="PF02518">
    <property type="entry name" value="HATPase_c"/>
    <property type="match status" value="1"/>
</dbReference>
<feature type="transmembrane region" description="Helical" evidence="5">
    <location>
        <begin position="285"/>
        <end position="305"/>
    </location>
</feature>
<protein>
    <submittedName>
        <fullName evidence="7">Sensor histidine kinase YesM</fullName>
    </submittedName>
</protein>
<dbReference type="InterPro" id="IPR003660">
    <property type="entry name" value="HAMP_dom"/>
</dbReference>
<dbReference type="Gene3D" id="3.30.565.10">
    <property type="entry name" value="Histidine kinase-like ATPase, C-terminal domain"/>
    <property type="match status" value="1"/>
</dbReference>
<feature type="domain" description="HAMP" evidence="6">
    <location>
        <begin position="307"/>
        <end position="359"/>
    </location>
</feature>
<dbReference type="Pfam" id="PF06580">
    <property type="entry name" value="His_kinase"/>
    <property type="match status" value="1"/>
</dbReference>
<feature type="transmembrane region" description="Helical" evidence="5">
    <location>
        <begin position="20"/>
        <end position="42"/>
    </location>
</feature>
<keyword evidence="8" id="KW-1185">Reference proteome</keyword>
<comment type="caution">
    <text evidence="7">The sequence shown here is derived from an EMBL/GenBank/DDBJ whole genome shotgun (WGS) entry which is preliminary data.</text>
</comment>
<organism evidence="7 8">
    <name type="scientific">Blautia caecimuris</name>
    <dbReference type="NCBI Taxonomy" id="1796615"/>
    <lineage>
        <taxon>Bacteria</taxon>
        <taxon>Bacillati</taxon>
        <taxon>Bacillota</taxon>
        <taxon>Clostridia</taxon>
        <taxon>Lachnospirales</taxon>
        <taxon>Lachnospiraceae</taxon>
        <taxon>Blautia</taxon>
    </lineage>
</organism>
<name>A0ABV2M1H3_9FIRM</name>
<feature type="transmembrane region" description="Helical" evidence="5">
    <location>
        <begin position="255"/>
        <end position="273"/>
    </location>
</feature>
<keyword evidence="3" id="KW-0808">Transferase</keyword>
<evidence type="ECO:0000259" key="6">
    <source>
        <dbReference type="PROSITE" id="PS50885"/>
    </source>
</evidence>
<dbReference type="RefSeq" id="WP_257464489.1">
    <property type="nucleotide sequence ID" value="NZ_JANJZT010000009.1"/>
</dbReference>
<dbReference type="PANTHER" id="PTHR34220:SF7">
    <property type="entry name" value="SENSOR HISTIDINE KINASE YPDA"/>
    <property type="match status" value="1"/>
</dbReference>
<evidence type="ECO:0000313" key="7">
    <source>
        <dbReference type="EMBL" id="MET3750320.1"/>
    </source>
</evidence>
<dbReference type="GO" id="GO:0016301">
    <property type="term" value="F:kinase activity"/>
    <property type="evidence" value="ECO:0007669"/>
    <property type="project" value="UniProtKB-KW"/>
</dbReference>
<dbReference type="EMBL" id="JBEPMJ010000009">
    <property type="protein sequence ID" value="MET3750320.1"/>
    <property type="molecule type" value="Genomic_DNA"/>
</dbReference>
<dbReference type="SMART" id="SM00304">
    <property type="entry name" value="HAMP"/>
    <property type="match status" value="1"/>
</dbReference>
<dbReference type="Gene3D" id="6.10.340.10">
    <property type="match status" value="1"/>
</dbReference>
<keyword evidence="5" id="KW-0812">Transmembrane</keyword>
<keyword evidence="5" id="KW-0472">Membrane</keyword>
<keyword evidence="2" id="KW-0597">Phosphoprotein</keyword>
<evidence type="ECO:0000256" key="3">
    <source>
        <dbReference type="ARBA" id="ARBA00022679"/>
    </source>
</evidence>
<dbReference type="SUPFAM" id="SSF158472">
    <property type="entry name" value="HAMP domain-like"/>
    <property type="match status" value="1"/>
</dbReference>
<dbReference type="PANTHER" id="PTHR34220">
    <property type="entry name" value="SENSOR HISTIDINE KINASE YPDA"/>
    <property type="match status" value="1"/>
</dbReference>
<proteinExistence type="predicted"/>
<sequence length="584" mass="66959">MSGRKKKRTLKREITLLTMATSFGALVLFGTVMIVMFFVFFLGNIREDMENILQNTLQNYQSKMQFIQDGAVMIRHNSTLQDFFDADWTDRAEMEKQLSYSMELFSNRNMTEGQSPFVTSVCLFNKKDEYVREHYYPMTVSAGRNKEIGYLEMMRDFRQTEERYQMTSGADEINLCFRVYGDGMEELGICVLGIAKEGIRDIFAQIGTYSHGNWIVSDQQKNILISAGAEQTAGELNHLELNDVGEKRIAGIRTLYASMGTGFGTCAAVSVGMDNIYVILKPTMVTFFAVVFLALIFIGAMMLGISFRFTRPLKTLADNLEAFGKKDLDVRMEDSSISEIHEISVIFNEMAERIQYLIEQVYEKQLLAARSQTKYLQAQINPHFQFNILAMFSIRARLAGDEELYRGLQAFSGLMRGKIFREKEIRIPVSQEMELVDFYLYLQKSRFEDQLSYEIEYGSEDVKNFRIPRLLIENLVENAVSHGIEPKSGGGMVRIRLFEQDDMLHIVVEDNGVGYEERAEDLEIDLEEETEHTHTGLANMKRLLEILYHDRYCMKITGEKNVGTRAEIILPAERGSVYVESSSS</sequence>
<gene>
    <name evidence="7" type="ORF">ABID24_001566</name>
</gene>
<dbReference type="Pfam" id="PF00672">
    <property type="entry name" value="HAMP"/>
    <property type="match status" value="1"/>
</dbReference>
<evidence type="ECO:0000256" key="5">
    <source>
        <dbReference type="SAM" id="Phobius"/>
    </source>
</evidence>
<dbReference type="PROSITE" id="PS50885">
    <property type="entry name" value="HAMP"/>
    <property type="match status" value="1"/>
</dbReference>
<dbReference type="InterPro" id="IPR003594">
    <property type="entry name" value="HATPase_dom"/>
</dbReference>
<dbReference type="SUPFAM" id="SSF55874">
    <property type="entry name" value="ATPase domain of HSP90 chaperone/DNA topoisomerase II/histidine kinase"/>
    <property type="match status" value="1"/>
</dbReference>
<evidence type="ECO:0000256" key="1">
    <source>
        <dbReference type="ARBA" id="ARBA00004370"/>
    </source>
</evidence>
<dbReference type="InterPro" id="IPR050640">
    <property type="entry name" value="Bact_2-comp_sensor_kinase"/>
</dbReference>
<keyword evidence="5" id="KW-1133">Transmembrane helix</keyword>
<evidence type="ECO:0000256" key="2">
    <source>
        <dbReference type="ARBA" id="ARBA00022553"/>
    </source>
</evidence>
<dbReference type="Proteomes" id="UP001549106">
    <property type="component" value="Unassembled WGS sequence"/>
</dbReference>
<dbReference type="InterPro" id="IPR010559">
    <property type="entry name" value="Sig_transdc_His_kin_internal"/>
</dbReference>
<dbReference type="SMART" id="SM00387">
    <property type="entry name" value="HATPase_c"/>
    <property type="match status" value="1"/>
</dbReference>
<dbReference type="CDD" id="cd06225">
    <property type="entry name" value="HAMP"/>
    <property type="match status" value="1"/>
</dbReference>
<evidence type="ECO:0000256" key="4">
    <source>
        <dbReference type="ARBA" id="ARBA00022777"/>
    </source>
</evidence>
<reference evidence="7 8" key="1">
    <citation type="submission" date="2024-06" db="EMBL/GenBank/DDBJ databases">
        <title>Genomic Encyclopedia of Type Strains, Phase IV (KMG-IV): sequencing the most valuable type-strain genomes for metagenomic binning, comparative biology and taxonomic classification.</title>
        <authorList>
            <person name="Goeker M."/>
        </authorList>
    </citation>
    <scope>NUCLEOTIDE SEQUENCE [LARGE SCALE GENOMIC DNA]</scope>
    <source>
        <strain evidence="7 8">DSM 29492</strain>
    </source>
</reference>
<dbReference type="InterPro" id="IPR036890">
    <property type="entry name" value="HATPase_C_sf"/>
</dbReference>
<evidence type="ECO:0000313" key="8">
    <source>
        <dbReference type="Proteomes" id="UP001549106"/>
    </source>
</evidence>